<reference evidence="5 6" key="1">
    <citation type="journal article" date="2023" name="Insect Mol. Biol.">
        <title>Genome sequencing provides insights into the evolution of gene families encoding plant cell wall-degrading enzymes in longhorned beetles.</title>
        <authorList>
            <person name="Shin N.R."/>
            <person name="Okamura Y."/>
            <person name="Kirsch R."/>
            <person name="Pauchet Y."/>
        </authorList>
    </citation>
    <scope>NUCLEOTIDE SEQUENCE [LARGE SCALE GENOMIC DNA]</scope>
    <source>
        <strain evidence="5">EAD_L_NR</strain>
    </source>
</reference>
<keyword evidence="3" id="KW-0472">Membrane</keyword>
<dbReference type="Gene3D" id="3.30.1540.10">
    <property type="entry name" value="formyl-coa transferase, domain 3"/>
    <property type="match status" value="1"/>
</dbReference>
<dbReference type="SUPFAM" id="SSF47769">
    <property type="entry name" value="SAM/Pointed domain"/>
    <property type="match status" value="1"/>
</dbReference>
<accession>A0AAV8VZK8</accession>
<organism evidence="5 6">
    <name type="scientific">Exocentrus adspersus</name>
    <dbReference type="NCBI Taxonomy" id="1586481"/>
    <lineage>
        <taxon>Eukaryota</taxon>
        <taxon>Metazoa</taxon>
        <taxon>Ecdysozoa</taxon>
        <taxon>Arthropoda</taxon>
        <taxon>Hexapoda</taxon>
        <taxon>Insecta</taxon>
        <taxon>Pterygota</taxon>
        <taxon>Neoptera</taxon>
        <taxon>Endopterygota</taxon>
        <taxon>Coleoptera</taxon>
        <taxon>Polyphaga</taxon>
        <taxon>Cucujiformia</taxon>
        <taxon>Chrysomeloidea</taxon>
        <taxon>Cerambycidae</taxon>
        <taxon>Lamiinae</taxon>
        <taxon>Acanthocinini</taxon>
        <taxon>Exocentrus</taxon>
    </lineage>
</organism>
<dbReference type="Pfam" id="PF02515">
    <property type="entry name" value="CoA_transf_3"/>
    <property type="match status" value="1"/>
</dbReference>
<feature type="transmembrane region" description="Helical" evidence="3">
    <location>
        <begin position="533"/>
        <end position="553"/>
    </location>
</feature>
<keyword evidence="6" id="KW-1185">Reference proteome</keyword>
<evidence type="ECO:0000256" key="1">
    <source>
        <dbReference type="ARBA" id="ARBA00008383"/>
    </source>
</evidence>
<dbReference type="SUPFAM" id="SSF89796">
    <property type="entry name" value="CoA-transferase family III (CaiB/BaiF)"/>
    <property type="match status" value="1"/>
</dbReference>
<dbReference type="EMBL" id="JANEYG010000016">
    <property type="protein sequence ID" value="KAJ8919705.1"/>
    <property type="molecule type" value="Genomic_DNA"/>
</dbReference>
<dbReference type="InterPro" id="IPR001660">
    <property type="entry name" value="SAM"/>
</dbReference>
<evidence type="ECO:0000256" key="2">
    <source>
        <dbReference type="SAM" id="MobiDB-lite"/>
    </source>
</evidence>
<dbReference type="GO" id="GO:0005739">
    <property type="term" value="C:mitochondrion"/>
    <property type="evidence" value="ECO:0007669"/>
    <property type="project" value="TreeGrafter"/>
</dbReference>
<evidence type="ECO:0000313" key="5">
    <source>
        <dbReference type="EMBL" id="KAJ8919705.1"/>
    </source>
</evidence>
<keyword evidence="3" id="KW-1133">Transmembrane helix</keyword>
<comment type="similarity">
    <text evidence="1">Belongs to the CoA-transferase III family.</text>
</comment>
<dbReference type="PANTHER" id="PTHR48228:SF5">
    <property type="entry name" value="ALPHA-METHYLACYL-COA RACEMASE"/>
    <property type="match status" value="1"/>
</dbReference>
<dbReference type="PANTHER" id="PTHR48228">
    <property type="entry name" value="SUCCINYL-COA--D-CITRAMALATE COA-TRANSFERASE"/>
    <property type="match status" value="1"/>
</dbReference>
<dbReference type="Proteomes" id="UP001159042">
    <property type="component" value="Unassembled WGS sequence"/>
</dbReference>
<evidence type="ECO:0000259" key="4">
    <source>
        <dbReference type="PROSITE" id="PS50105"/>
    </source>
</evidence>
<dbReference type="Gene3D" id="3.40.50.10540">
    <property type="entry name" value="Crotonobetainyl-coa:carnitine coa-transferase, domain 1"/>
    <property type="match status" value="1"/>
</dbReference>
<sequence length="557" mass="61653">MALKGFKVLELAGLAPAPFCGMVLADFGAKVIRIDKLHDNTDLDCLGNGKQSISLNLKHPKGVDIVRKLCKTSDVLIEPFRAGVMEKLGLGPEVLLQDNPRLVYARLTGYGQTGCYSTNAGHDINYLALSGLLSLFGRQHENPIAPTNLVADFGGGGLMCALGILLALLERSTSGLGQVVDSSMTHGAAYLGSWLYRSQKLPIWGQERGQNLLDTGAHFYEVYKTKDGRYMSVGALEPQFYNRLLEGLELSEEEAPQLCDSVKTEQLKRLFATKFSEKTQEEWCRVFDSTDACVAPVLSLEQAPKHPHNLQEGSFIEAEDGFAPNPAPKLGRTPGRSNSTSKPPRHGQHTEEILRSLGFNSGNIREFEAEGVVKCSKASKKSEKTEMDLLQSILNTCGADKYIENFRSNGIDAFTLKILNNEDLKIIGVEEADVRNSIVKHVANLQIPSERKVKVVVDRKYALIVLNTMSMQLNKHFANLTYALKREDVDLCDIRVAPAVECLQGCLTSLEKRLTEFDAKVFKQNRSKRKLQILFPTIAVTALLLFLSGRYFGCLRR</sequence>
<gene>
    <name evidence="5" type="ORF">NQ315_006233</name>
</gene>
<dbReference type="PROSITE" id="PS50105">
    <property type="entry name" value="SAM_DOMAIN"/>
    <property type="match status" value="1"/>
</dbReference>
<dbReference type="Gene3D" id="1.10.150.50">
    <property type="entry name" value="Transcription Factor, Ets-1"/>
    <property type="match status" value="1"/>
</dbReference>
<name>A0AAV8VZK8_9CUCU</name>
<dbReference type="InterPro" id="IPR013761">
    <property type="entry name" value="SAM/pointed_sf"/>
</dbReference>
<dbReference type="Pfam" id="PF07647">
    <property type="entry name" value="SAM_2"/>
    <property type="match status" value="1"/>
</dbReference>
<dbReference type="InterPro" id="IPR003673">
    <property type="entry name" value="CoA-Trfase_fam_III"/>
</dbReference>
<dbReference type="InterPro" id="IPR044855">
    <property type="entry name" value="CoA-Trfase_III_dom3_sf"/>
</dbReference>
<dbReference type="GO" id="GO:0008111">
    <property type="term" value="F:alpha-methylacyl-CoA racemase activity"/>
    <property type="evidence" value="ECO:0007669"/>
    <property type="project" value="TreeGrafter"/>
</dbReference>
<evidence type="ECO:0000256" key="3">
    <source>
        <dbReference type="SAM" id="Phobius"/>
    </source>
</evidence>
<protein>
    <recommendedName>
        <fullName evidence="4">SAM domain-containing protein</fullName>
    </recommendedName>
</protein>
<dbReference type="InterPro" id="IPR050509">
    <property type="entry name" value="CoA-transferase_III"/>
</dbReference>
<comment type="caution">
    <text evidence="5">The sequence shown here is derived from an EMBL/GenBank/DDBJ whole genome shotgun (WGS) entry which is preliminary data.</text>
</comment>
<evidence type="ECO:0000313" key="6">
    <source>
        <dbReference type="Proteomes" id="UP001159042"/>
    </source>
</evidence>
<dbReference type="GO" id="GO:0008206">
    <property type="term" value="P:bile acid metabolic process"/>
    <property type="evidence" value="ECO:0007669"/>
    <property type="project" value="TreeGrafter"/>
</dbReference>
<dbReference type="AlphaFoldDB" id="A0AAV8VZK8"/>
<keyword evidence="3" id="KW-0812">Transmembrane</keyword>
<feature type="domain" description="SAM" evidence="4">
    <location>
        <begin position="381"/>
        <end position="448"/>
    </location>
</feature>
<dbReference type="InterPro" id="IPR023606">
    <property type="entry name" value="CoA-Trfase_III_dom_1_sf"/>
</dbReference>
<feature type="region of interest" description="Disordered" evidence="2">
    <location>
        <begin position="319"/>
        <end position="350"/>
    </location>
</feature>
<proteinExistence type="inferred from homology"/>